<dbReference type="Proteomes" id="UP000242457">
    <property type="component" value="Unassembled WGS sequence"/>
</dbReference>
<dbReference type="OrthoDB" id="10043826at2759"/>
<evidence type="ECO:0000313" key="1">
    <source>
        <dbReference type="EMBL" id="PBC26139.1"/>
    </source>
</evidence>
<keyword evidence="2" id="KW-1185">Reference proteome</keyword>
<proteinExistence type="predicted"/>
<protein>
    <submittedName>
        <fullName evidence="1">Uncharacterized protein</fullName>
    </submittedName>
</protein>
<gene>
    <name evidence="1" type="ORF">APICC_08471</name>
</gene>
<dbReference type="EMBL" id="KZ288405">
    <property type="protein sequence ID" value="PBC26139.1"/>
    <property type="molecule type" value="Genomic_DNA"/>
</dbReference>
<sequence>MKPGTKVSAAKTVTPEQDKVRKSLHVLQPAATDKENLVGGGRRMLRSALPAKETIKNEVKEKPKIDEKPKRKKIVLKDKAVQTARGGKIKIEVEDLTSEGIFLLKTKIKNKKIILYDC</sequence>
<accession>A0A2A3E4P6</accession>
<name>A0A2A3E4P6_APICC</name>
<organism evidence="1 2">
    <name type="scientific">Apis cerana cerana</name>
    <name type="common">Oriental honeybee</name>
    <dbReference type="NCBI Taxonomy" id="94128"/>
    <lineage>
        <taxon>Eukaryota</taxon>
        <taxon>Metazoa</taxon>
        <taxon>Ecdysozoa</taxon>
        <taxon>Arthropoda</taxon>
        <taxon>Hexapoda</taxon>
        <taxon>Insecta</taxon>
        <taxon>Pterygota</taxon>
        <taxon>Neoptera</taxon>
        <taxon>Endopterygota</taxon>
        <taxon>Hymenoptera</taxon>
        <taxon>Apocrita</taxon>
        <taxon>Aculeata</taxon>
        <taxon>Apoidea</taxon>
        <taxon>Anthophila</taxon>
        <taxon>Apidae</taxon>
        <taxon>Apis</taxon>
    </lineage>
</organism>
<dbReference type="STRING" id="94128.A0A2A3E4P6"/>
<dbReference type="AlphaFoldDB" id="A0A2A3E4P6"/>
<reference evidence="1 2" key="1">
    <citation type="submission" date="2014-07" db="EMBL/GenBank/DDBJ databases">
        <title>Genomic and transcriptomic analysis on Apis cerana provide comprehensive insights into honey bee biology.</title>
        <authorList>
            <person name="Diao Q."/>
            <person name="Sun L."/>
            <person name="Zheng H."/>
            <person name="Zheng H."/>
            <person name="Xu S."/>
            <person name="Wang S."/>
            <person name="Zeng Z."/>
            <person name="Hu F."/>
            <person name="Su S."/>
            <person name="Wu J."/>
        </authorList>
    </citation>
    <scope>NUCLEOTIDE SEQUENCE [LARGE SCALE GENOMIC DNA]</scope>
    <source>
        <tissue evidence="1">Pupae without intestine</tissue>
    </source>
</reference>
<evidence type="ECO:0000313" key="2">
    <source>
        <dbReference type="Proteomes" id="UP000242457"/>
    </source>
</evidence>